<name>A0A4Q9M4T8_9APHY</name>
<gene>
    <name evidence="1" type="ORF">BD311DRAFT_177740</name>
</gene>
<organism evidence="1">
    <name type="scientific">Dichomitus squalens</name>
    <dbReference type="NCBI Taxonomy" id="114155"/>
    <lineage>
        <taxon>Eukaryota</taxon>
        <taxon>Fungi</taxon>
        <taxon>Dikarya</taxon>
        <taxon>Basidiomycota</taxon>
        <taxon>Agaricomycotina</taxon>
        <taxon>Agaricomycetes</taxon>
        <taxon>Polyporales</taxon>
        <taxon>Polyporaceae</taxon>
        <taxon>Dichomitus</taxon>
    </lineage>
</organism>
<dbReference type="OrthoDB" id="2749271at2759"/>
<dbReference type="AlphaFoldDB" id="A0A4Q9M4T8"/>
<sequence length="200" mass="22133">MNFRRLSQLPLCHLVTELRVVWGPDMFQVDQIPLLQGLLAPHLTPETLPRIRSLVVTSLGADATAYLTAIGPKTFTPLRSLRSLTLSHTVHRNFQDIQLLICSFPYLDCLRLNGTWWNDDDIDSRTSLAASSASFAERLATLGDLTRLYAPPGAVARELPVGARSPASYDPASKWECFSASPLIRAVCEAVECPNKRTTE</sequence>
<reference evidence="1" key="1">
    <citation type="submission" date="2019-01" db="EMBL/GenBank/DDBJ databases">
        <title>Draft genome sequences of three monokaryotic isolates of the white-rot basidiomycete fungus Dichomitus squalens.</title>
        <authorList>
            <consortium name="DOE Joint Genome Institute"/>
            <person name="Lopez S.C."/>
            <person name="Andreopoulos B."/>
            <person name="Pangilinan J."/>
            <person name="Lipzen A."/>
            <person name="Riley R."/>
            <person name="Ahrendt S."/>
            <person name="Ng V."/>
            <person name="Barry K."/>
            <person name="Daum C."/>
            <person name="Grigoriev I.V."/>
            <person name="Hilden K.S."/>
            <person name="Makela M.R."/>
            <person name="de Vries R.P."/>
        </authorList>
    </citation>
    <scope>NUCLEOTIDE SEQUENCE [LARGE SCALE GENOMIC DNA]</scope>
    <source>
        <strain evidence="1">OM18370.1</strain>
    </source>
</reference>
<dbReference type="SUPFAM" id="SSF52047">
    <property type="entry name" value="RNI-like"/>
    <property type="match status" value="1"/>
</dbReference>
<accession>A0A4Q9M4T8</accession>
<evidence type="ECO:0000313" key="1">
    <source>
        <dbReference type="EMBL" id="TBU21920.1"/>
    </source>
</evidence>
<dbReference type="Proteomes" id="UP000292957">
    <property type="component" value="Unassembled WGS sequence"/>
</dbReference>
<dbReference type="EMBL" id="ML143567">
    <property type="protein sequence ID" value="TBU21920.1"/>
    <property type="molecule type" value="Genomic_DNA"/>
</dbReference>
<proteinExistence type="predicted"/>
<protein>
    <recommendedName>
        <fullName evidence="2">F-box domain-containing protein</fullName>
    </recommendedName>
</protein>
<evidence type="ECO:0008006" key="2">
    <source>
        <dbReference type="Google" id="ProtNLM"/>
    </source>
</evidence>